<feature type="compositionally biased region" description="Low complexity" evidence="6">
    <location>
        <begin position="1"/>
        <end position="13"/>
    </location>
</feature>
<dbReference type="EMBL" id="JANBOJ010000178">
    <property type="protein sequence ID" value="KAJ1721343.1"/>
    <property type="molecule type" value="Genomic_DNA"/>
</dbReference>
<evidence type="ECO:0000256" key="4">
    <source>
        <dbReference type="ARBA" id="ARBA00022989"/>
    </source>
</evidence>
<keyword evidence="4 7" id="KW-1133">Transmembrane helix</keyword>
<feature type="compositionally biased region" description="Polar residues" evidence="6">
    <location>
        <begin position="561"/>
        <end position="573"/>
    </location>
</feature>
<dbReference type="InterPro" id="IPR045863">
    <property type="entry name" value="CorA_TM1_TM2"/>
</dbReference>
<keyword evidence="5 7" id="KW-0472">Membrane</keyword>
<evidence type="ECO:0000313" key="9">
    <source>
        <dbReference type="Proteomes" id="UP001149813"/>
    </source>
</evidence>
<feature type="transmembrane region" description="Helical" evidence="7">
    <location>
        <begin position="740"/>
        <end position="761"/>
    </location>
</feature>
<dbReference type="PANTHER" id="PTHR21535">
    <property type="entry name" value="MAGNESIUM AND COBALT TRANSPORT PROTEIN/MITOCHONDRIAL IMPORT INNER MEMBRANE TRANSLOCASE SUBUNIT TIM8"/>
    <property type="match status" value="1"/>
</dbReference>
<feature type="transmembrane region" description="Helical" evidence="7">
    <location>
        <begin position="709"/>
        <end position="728"/>
    </location>
</feature>
<organism evidence="8 9">
    <name type="scientific">Coemansia erecta</name>
    <dbReference type="NCBI Taxonomy" id="147472"/>
    <lineage>
        <taxon>Eukaryota</taxon>
        <taxon>Fungi</taxon>
        <taxon>Fungi incertae sedis</taxon>
        <taxon>Zoopagomycota</taxon>
        <taxon>Kickxellomycotina</taxon>
        <taxon>Kickxellomycetes</taxon>
        <taxon>Kickxellales</taxon>
        <taxon>Kickxellaceae</taxon>
        <taxon>Coemansia</taxon>
    </lineage>
</organism>
<proteinExistence type="inferred from homology"/>
<feature type="region of interest" description="Disordered" evidence="6">
    <location>
        <begin position="1"/>
        <end position="40"/>
    </location>
</feature>
<gene>
    <name evidence="8" type="primary">MNR2_4</name>
    <name evidence="8" type="ORF">LPJ53_004122</name>
</gene>
<evidence type="ECO:0000256" key="5">
    <source>
        <dbReference type="ARBA" id="ARBA00023136"/>
    </source>
</evidence>
<evidence type="ECO:0000313" key="8">
    <source>
        <dbReference type="EMBL" id="KAJ1721343.1"/>
    </source>
</evidence>
<sequence>MGPQDQQHQQQQARRAHHMGEMRRRAAHLTTTGAGSSSMDGNTITQEQAGGYAGFNGIVFGSGGQSDLAGTLGLRMGFDSGSAAAAGGPGAAVHSSGSRGGQQLDWNATALREIANQGRVPDEETRADKYANETRKAIGIHTHNSMIRRNMSLGRRRSSLISNNSVKSPNAEPKSYLRTDGAISGMPASPGNEGSGYNPFVSEKLPKEPVVMDDSEMGPLAASMLAPSETRFDPEPGSRFVLYSPSAGIYESDHLNGLRSNEMTLADIIEASSRLLTLDQLRGERASRQADNRLSQPLSFDSNIGCFWIDVTDPTPEEMASLARVFGIHPLTVEDIMADEDGRDKFETFAGYNFMMYRTIDYGEDAHSTYEFNRGAEGIATASFSIILKQSCVLTFHRAQGIEHIGNVVSRLRELAPFDVSTGVCLFPHVVTPAYVAYALVDDITDTLAPEMRSVELEVDAVDELVLILSTNEQADMLKRIGSARRKILTIWRLLQGKPEVIKAFSKLMERHAAVDDMIRAEIEEAEYMRRMMDPAVNTHSDLPVNAPVAASDGGGGGLSGQSMPPSVLASPQSTLRRSATSSTAIAQMALGVGANSSAGAARRKDVPLWPAYITGAMGSKDARVPSTRPSTADLTSGGGGARGDAEAPVTAEEVSHYLSDVYDHLVSLSGSSSHCDMVLSRAHSNYLARISLGLGESTVETNMFASRWTVIGAILVPLNVVTGLWGMNVKVPGGDREDLRDFFLILAGCMAFVVAVIVWAKYKKIF</sequence>
<dbReference type="CDD" id="cd12829">
    <property type="entry name" value="Alr1p-like"/>
    <property type="match status" value="1"/>
</dbReference>
<dbReference type="InterPro" id="IPR002523">
    <property type="entry name" value="MgTranspt_CorA/ZnTranspt_ZntB"/>
</dbReference>
<dbReference type="InterPro" id="IPR045861">
    <property type="entry name" value="CorA_cytoplasmic_dom"/>
</dbReference>
<feature type="region of interest" description="Disordered" evidence="6">
    <location>
        <begin position="545"/>
        <end position="576"/>
    </location>
</feature>
<dbReference type="AlphaFoldDB" id="A0A9W7XZR5"/>
<dbReference type="GO" id="GO:0016020">
    <property type="term" value="C:membrane"/>
    <property type="evidence" value="ECO:0007669"/>
    <property type="project" value="UniProtKB-SubCell"/>
</dbReference>
<dbReference type="SUPFAM" id="SSF143865">
    <property type="entry name" value="CorA soluble domain-like"/>
    <property type="match status" value="1"/>
</dbReference>
<feature type="region of interest" description="Disordered" evidence="6">
    <location>
        <begin position="162"/>
        <end position="198"/>
    </location>
</feature>
<evidence type="ECO:0000256" key="7">
    <source>
        <dbReference type="SAM" id="Phobius"/>
    </source>
</evidence>
<comment type="caution">
    <text evidence="8">The sequence shown here is derived from an EMBL/GenBank/DDBJ whole genome shotgun (WGS) entry which is preliminary data.</text>
</comment>
<dbReference type="PANTHER" id="PTHR21535:SF51">
    <property type="entry name" value="MANGANESE RESISTANCE PROTEIN MNR2"/>
    <property type="match status" value="1"/>
</dbReference>
<comment type="similarity">
    <text evidence="2">Belongs to the CorA metal ion transporter (MIT) (TC 1.A.35) family.</text>
</comment>
<keyword evidence="3 7" id="KW-0812">Transmembrane</keyword>
<keyword evidence="9" id="KW-1185">Reference proteome</keyword>
<reference evidence="8" key="1">
    <citation type="submission" date="2022-07" db="EMBL/GenBank/DDBJ databases">
        <title>Phylogenomic reconstructions and comparative analyses of Kickxellomycotina fungi.</title>
        <authorList>
            <person name="Reynolds N.K."/>
            <person name="Stajich J.E."/>
            <person name="Barry K."/>
            <person name="Grigoriev I.V."/>
            <person name="Crous P."/>
            <person name="Smith M.E."/>
        </authorList>
    </citation>
    <scope>NUCLEOTIDE SEQUENCE</scope>
    <source>
        <strain evidence="8">NBRC 32514</strain>
    </source>
</reference>
<dbReference type="GO" id="GO:0010961">
    <property type="term" value="P:intracellular magnesium ion homeostasis"/>
    <property type="evidence" value="ECO:0007669"/>
    <property type="project" value="TreeGrafter"/>
</dbReference>
<feature type="region of interest" description="Disordered" evidence="6">
    <location>
        <begin position="83"/>
        <end position="102"/>
    </location>
</feature>
<feature type="compositionally biased region" description="Polar residues" evidence="6">
    <location>
        <begin position="29"/>
        <end position="40"/>
    </location>
</feature>
<name>A0A9W7XZR5_9FUNG</name>
<dbReference type="OrthoDB" id="29879at2759"/>
<protein>
    <submittedName>
        <fullName evidence="8">CorA metal ion transporter</fullName>
    </submittedName>
</protein>
<evidence type="ECO:0000256" key="2">
    <source>
        <dbReference type="ARBA" id="ARBA00009765"/>
    </source>
</evidence>
<dbReference type="Gene3D" id="3.30.460.20">
    <property type="entry name" value="CorA soluble domain-like"/>
    <property type="match status" value="1"/>
</dbReference>
<dbReference type="SUPFAM" id="SSF144083">
    <property type="entry name" value="Magnesium transport protein CorA, transmembrane region"/>
    <property type="match status" value="1"/>
</dbReference>
<accession>A0A9W7XZR5</accession>
<feature type="region of interest" description="Disordered" evidence="6">
    <location>
        <begin position="620"/>
        <end position="648"/>
    </location>
</feature>
<evidence type="ECO:0000256" key="1">
    <source>
        <dbReference type="ARBA" id="ARBA00004141"/>
    </source>
</evidence>
<comment type="subcellular location">
    <subcellularLocation>
        <location evidence="1">Membrane</location>
        <topology evidence="1">Multi-pass membrane protein</topology>
    </subcellularLocation>
</comment>
<dbReference type="GO" id="GO:0015095">
    <property type="term" value="F:magnesium ion transmembrane transporter activity"/>
    <property type="evidence" value="ECO:0007669"/>
    <property type="project" value="InterPro"/>
</dbReference>
<dbReference type="Gene3D" id="1.20.58.340">
    <property type="entry name" value="Magnesium transport protein CorA, transmembrane region"/>
    <property type="match status" value="3"/>
</dbReference>
<dbReference type="InterPro" id="IPR044089">
    <property type="entry name" value="Alr1-like"/>
</dbReference>
<dbReference type="Proteomes" id="UP001149813">
    <property type="component" value="Unassembled WGS sequence"/>
</dbReference>
<feature type="compositionally biased region" description="Low complexity" evidence="6">
    <location>
        <begin position="83"/>
        <end position="97"/>
    </location>
</feature>
<evidence type="ECO:0000256" key="3">
    <source>
        <dbReference type="ARBA" id="ARBA00022692"/>
    </source>
</evidence>
<dbReference type="Pfam" id="PF01544">
    <property type="entry name" value="CorA"/>
    <property type="match status" value="2"/>
</dbReference>
<evidence type="ECO:0000256" key="6">
    <source>
        <dbReference type="SAM" id="MobiDB-lite"/>
    </source>
</evidence>